<feature type="compositionally biased region" description="Low complexity" evidence="1">
    <location>
        <begin position="145"/>
        <end position="171"/>
    </location>
</feature>
<name>A0A101QX60_9ACTN</name>
<dbReference type="AlphaFoldDB" id="A0A101QX60"/>
<sequence length="171" mass="18707">MQKTIALHQDPHTINVGPYVLEFVPEQFGDEFVDAYAELNAVHQAKGVDLERLDDSDPDVLRQTLRSLRVFIARQMLPDSARSFLTVKVMKGAETLGSFQDVDEARALADQNPGSVLRDEVRLPTRAIVEILETTVEWYGGGNRPTGSSSGSAPRSRPGGSRGTGISRSRA</sequence>
<dbReference type="Proteomes" id="UP000053271">
    <property type="component" value="Unassembled WGS sequence"/>
</dbReference>
<proteinExistence type="predicted"/>
<evidence type="ECO:0000313" key="3">
    <source>
        <dbReference type="Proteomes" id="UP000053271"/>
    </source>
</evidence>
<comment type="caution">
    <text evidence="2">The sequence shown here is derived from an EMBL/GenBank/DDBJ whole genome shotgun (WGS) entry which is preliminary data.</text>
</comment>
<dbReference type="STRING" id="68231.AQJ30_15410"/>
<dbReference type="EMBL" id="LMWS01000018">
    <property type="protein sequence ID" value="KUN37670.1"/>
    <property type="molecule type" value="Genomic_DNA"/>
</dbReference>
<gene>
    <name evidence="2" type="ORF">AQJ30_15410</name>
</gene>
<evidence type="ECO:0000313" key="2">
    <source>
        <dbReference type="EMBL" id="KUN37670.1"/>
    </source>
</evidence>
<protein>
    <submittedName>
        <fullName evidence="2">Uncharacterized protein</fullName>
    </submittedName>
</protein>
<dbReference type="GeneID" id="91425988"/>
<accession>A0A101QX60</accession>
<organism evidence="2 3">
    <name type="scientific">Streptomyces longwoodensis</name>
    <dbReference type="NCBI Taxonomy" id="68231"/>
    <lineage>
        <taxon>Bacteria</taxon>
        <taxon>Bacillati</taxon>
        <taxon>Actinomycetota</taxon>
        <taxon>Actinomycetes</taxon>
        <taxon>Kitasatosporales</taxon>
        <taxon>Streptomycetaceae</taxon>
        <taxon>Streptomyces</taxon>
    </lineage>
</organism>
<reference evidence="2 3" key="1">
    <citation type="submission" date="2015-10" db="EMBL/GenBank/DDBJ databases">
        <title>Draft genome sequence of Streptomyces longwoodensis DSM 41677, type strain for the species Streptomyces longwoodensis.</title>
        <authorList>
            <person name="Ruckert C."/>
            <person name="Winkler A."/>
            <person name="Kalinowski J."/>
            <person name="Kampfer P."/>
            <person name="Glaeser S."/>
        </authorList>
    </citation>
    <scope>NUCLEOTIDE SEQUENCE [LARGE SCALE GENOMIC DNA]</scope>
    <source>
        <strain evidence="2 3">DSM 41677</strain>
    </source>
</reference>
<evidence type="ECO:0000256" key="1">
    <source>
        <dbReference type="SAM" id="MobiDB-lite"/>
    </source>
</evidence>
<dbReference type="RefSeq" id="WP_067233743.1">
    <property type="nucleotide sequence ID" value="NZ_KQ948553.1"/>
</dbReference>
<keyword evidence="3" id="KW-1185">Reference proteome</keyword>
<feature type="region of interest" description="Disordered" evidence="1">
    <location>
        <begin position="139"/>
        <end position="171"/>
    </location>
</feature>